<dbReference type="InterPro" id="IPR009057">
    <property type="entry name" value="Homeodomain-like_sf"/>
</dbReference>
<dbReference type="InterPro" id="IPR001005">
    <property type="entry name" value="SANT/Myb"/>
</dbReference>
<reference evidence="4" key="1">
    <citation type="submission" date="2021-11" db="EMBL/GenBank/DDBJ databases">
        <title>Purpureocillium_takamizusanense_genome.</title>
        <authorList>
            <person name="Nguyen N.-H."/>
        </authorList>
    </citation>
    <scope>NUCLEOTIDE SEQUENCE</scope>
    <source>
        <strain evidence="4">PT3</strain>
    </source>
</reference>
<proteinExistence type="predicted"/>
<keyword evidence="5" id="KW-1185">Reference proteome</keyword>
<dbReference type="KEGG" id="ptkz:JDV02_001416"/>
<organism evidence="4 5">
    <name type="scientific">Purpureocillium takamizusanense</name>
    <dbReference type="NCBI Taxonomy" id="2060973"/>
    <lineage>
        <taxon>Eukaryota</taxon>
        <taxon>Fungi</taxon>
        <taxon>Dikarya</taxon>
        <taxon>Ascomycota</taxon>
        <taxon>Pezizomycotina</taxon>
        <taxon>Sordariomycetes</taxon>
        <taxon>Hypocreomycetidae</taxon>
        <taxon>Hypocreales</taxon>
        <taxon>Ophiocordycipitaceae</taxon>
        <taxon>Purpureocillium</taxon>
    </lineage>
</organism>
<feature type="compositionally biased region" description="Polar residues" evidence="1">
    <location>
        <begin position="8"/>
        <end position="18"/>
    </location>
</feature>
<dbReference type="EMBL" id="CP086354">
    <property type="protein sequence ID" value="UNI14824.1"/>
    <property type="molecule type" value="Genomic_DNA"/>
</dbReference>
<dbReference type="SMART" id="SM00717">
    <property type="entry name" value="SANT"/>
    <property type="match status" value="1"/>
</dbReference>
<dbReference type="SUPFAM" id="SSF46689">
    <property type="entry name" value="Homeodomain-like"/>
    <property type="match status" value="1"/>
</dbReference>
<dbReference type="Proteomes" id="UP000829364">
    <property type="component" value="Chromosome 1"/>
</dbReference>
<evidence type="ECO:0000259" key="2">
    <source>
        <dbReference type="PROSITE" id="PS50090"/>
    </source>
</evidence>
<dbReference type="GeneID" id="72063379"/>
<sequence>MPPGGKQPSPQVSQNPLQRANEKHEWNAEEDKLMLMLRGEGMKWRDVSQQLPGRSAIACRLRYQNYIEKRADWSEESKDRLSMLYER</sequence>
<evidence type="ECO:0000313" key="5">
    <source>
        <dbReference type="Proteomes" id="UP000829364"/>
    </source>
</evidence>
<dbReference type="InterPro" id="IPR017930">
    <property type="entry name" value="Myb_dom"/>
</dbReference>
<dbReference type="PROSITE" id="PS50090">
    <property type="entry name" value="MYB_LIKE"/>
    <property type="match status" value="1"/>
</dbReference>
<protein>
    <recommendedName>
        <fullName evidence="6">MYB transcription factor</fullName>
    </recommendedName>
</protein>
<evidence type="ECO:0000259" key="3">
    <source>
        <dbReference type="PROSITE" id="PS51294"/>
    </source>
</evidence>
<feature type="region of interest" description="Disordered" evidence="1">
    <location>
        <begin position="1"/>
        <end position="25"/>
    </location>
</feature>
<dbReference type="OrthoDB" id="2350934at2759"/>
<evidence type="ECO:0008006" key="6">
    <source>
        <dbReference type="Google" id="ProtNLM"/>
    </source>
</evidence>
<dbReference type="Pfam" id="PF00249">
    <property type="entry name" value="Myb_DNA-binding"/>
    <property type="match status" value="1"/>
</dbReference>
<feature type="domain" description="HTH myb-type" evidence="3">
    <location>
        <begin position="43"/>
        <end position="71"/>
    </location>
</feature>
<accession>A0A9Q8V7G3</accession>
<dbReference type="Gene3D" id="1.10.10.60">
    <property type="entry name" value="Homeodomain-like"/>
    <property type="match status" value="1"/>
</dbReference>
<gene>
    <name evidence="4" type="ORF">JDV02_001416</name>
</gene>
<dbReference type="PROSITE" id="PS51294">
    <property type="entry name" value="HTH_MYB"/>
    <property type="match status" value="1"/>
</dbReference>
<evidence type="ECO:0000256" key="1">
    <source>
        <dbReference type="SAM" id="MobiDB-lite"/>
    </source>
</evidence>
<feature type="domain" description="Myb-like" evidence="2">
    <location>
        <begin position="18"/>
        <end position="67"/>
    </location>
</feature>
<evidence type="ECO:0000313" key="4">
    <source>
        <dbReference type="EMBL" id="UNI14824.1"/>
    </source>
</evidence>
<dbReference type="RefSeq" id="XP_047838305.1">
    <property type="nucleotide sequence ID" value="XM_047982342.1"/>
</dbReference>
<dbReference type="AlphaFoldDB" id="A0A9Q8V7G3"/>
<name>A0A9Q8V7G3_9HYPO</name>
<dbReference type="CDD" id="cd00167">
    <property type="entry name" value="SANT"/>
    <property type="match status" value="1"/>
</dbReference>